<dbReference type="InterPro" id="IPR003245">
    <property type="entry name" value="Phytocyanin_dom"/>
</dbReference>
<dbReference type="InterPro" id="IPR008972">
    <property type="entry name" value="Cupredoxin"/>
</dbReference>
<feature type="domain" description="Phytocyanin" evidence="2">
    <location>
        <begin position="27"/>
        <end position="74"/>
    </location>
</feature>
<proteinExistence type="predicted"/>
<gene>
    <name evidence="3" type="ORF">C1H46_015094</name>
</gene>
<evidence type="ECO:0000259" key="2">
    <source>
        <dbReference type="PROSITE" id="PS51485"/>
    </source>
</evidence>
<evidence type="ECO:0000256" key="1">
    <source>
        <dbReference type="SAM" id="Phobius"/>
    </source>
</evidence>
<organism evidence="3 4">
    <name type="scientific">Malus baccata</name>
    <name type="common">Siberian crab apple</name>
    <name type="synonym">Pyrus baccata</name>
    <dbReference type="NCBI Taxonomy" id="106549"/>
    <lineage>
        <taxon>Eukaryota</taxon>
        <taxon>Viridiplantae</taxon>
        <taxon>Streptophyta</taxon>
        <taxon>Embryophyta</taxon>
        <taxon>Tracheophyta</taxon>
        <taxon>Spermatophyta</taxon>
        <taxon>Magnoliopsida</taxon>
        <taxon>eudicotyledons</taxon>
        <taxon>Gunneridae</taxon>
        <taxon>Pentapetalae</taxon>
        <taxon>rosids</taxon>
        <taxon>fabids</taxon>
        <taxon>Rosales</taxon>
        <taxon>Rosaceae</taxon>
        <taxon>Amygdaloideae</taxon>
        <taxon>Maleae</taxon>
        <taxon>Malus</taxon>
    </lineage>
</organism>
<feature type="transmembrane region" description="Helical" evidence="1">
    <location>
        <begin position="7"/>
        <end position="29"/>
    </location>
</feature>
<dbReference type="EMBL" id="VIEB01000238">
    <property type="protein sequence ID" value="TQD99305.1"/>
    <property type="molecule type" value="Genomic_DNA"/>
</dbReference>
<name>A0A540MKJ3_MALBA</name>
<keyword evidence="1" id="KW-0472">Membrane</keyword>
<keyword evidence="4" id="KW-1185">Reference proteome</keyword>
<comment type="caution">
    <text evidence="3">The sequence shown here is derived from an EMBL/GenBank/DDBJ whole genome shotgun (WGS) entry which is preliminary data.</text>
</comment>
<dbReference type="PROSITE" id="PS51485">
    <property type="entry name" value="PHYTOCYANIN"/>
    <property type="match status" value="1"/>
</dbReference>
<keyword evidence="1" id="KW-0812">Transmembrane</keyword>
<dbReference type="GO" id="GO:0009055">
    <property type="term" value="F:electron transfer activity"/>
    <property type="evidence" value="ECO:0007669"/>
    <property type="project" value="InterPro"/>
</dbReference>
<keyword evidence="1" id="KW-1133">Transmembrane helix</keyword>
<dbReference type="Proteomes" id="UP000315295">
    <property type="component" value="Unassembled WGS sequence"/>
</dbReference>
<dbReference type="AlphaFoldDB" id="A0A540MKJ3"/>
<dbReference type="Pfam" id="PF02298">
    <property type="entry name" value="Cu_bind_like"/>
    <property type="match status" value="1"/>
</dbReference>
<evidence type="ECO:0000313" key="4">
    <source>
        <dbReference type="Proteomes" id="UP000315295"/>
    </source>
</evidence>
<protein>
    <recommendedName>
        <fullName evidence="2">Phytocyanin domain-containing protein</fullName>
    </recommendedName>
</protein>
<evidence type="ECO:0000313" key="3">
    <source>
        <dbReference type="EMBL" id="TQD99305.1"/>
    </source>
</evidence>
<sequence length="74" mass="8102">MAFVKDYSLVSSVVMVVALSGVCFGGTVYKVGDSHGWTAKDGFNYKEWAASKTFYVGDTIGNKQMFPLIFHPTV</sequence>
<reference evidence="3 4" key="1">
    <citation type="journal article" date="2019" name="G3 (Bethesda)">
        <title>Sequencing of a Wild Apple (Malus baccata) Genome Unravels the Differences Between Cultivated and Wild Apple Species Regarding Disease Resistance and Cold Tolerance.</title>
        <authorList>
            <person name="Chen X."/>
        </authorList>
    </citation>
    <scope>NUCLEOTIDE SEQUENCE [LARGE SCALE GENOMIC DNA]</scope>
    <source>
        <strain evidence="4">cv. Shandingzi</strain>
        <tissue evidence="3">Leaves</tissue>
    </source>
</reference>
<accession>A0A540MKJ3</accession>
<dbReference type="SUPFAM" id="SSF49503">
    <property type="entry name" value="Cupredoxins"/>
    <property type="match status" value="1"/>
</dbReference>
<dbReference type="Gene3D" id="2.60.40.420">
    <property type="entry name" value="Cupredoxins - blue copper proteins"/>
    <property type="match status" value="1"/>
</dbReference>